<organism evidence="5 6">
    <name type="scientific">Clohesyomyces aquaticus</name>
    <dbReference type="NCBI Taxonomy" id="1231657"/>
    <lineage>
        <taxon>Eukaryota</taxon>
        <taxon>Fungi</taxon>
        <taxon>Dikarya</taxon>
        <taxon>Ascomycota</taxon>
        <taxon>Pezizomycotina</taxon>
        <taxon>Dothideomycetes</taxon>
        <taxon>Pleosporomycetidae</taxon>
        <taxon>Pleosporales</taxon>
        <taxon>Lindgomycetaceae</taxon>
        <taxon>Clohesyomyces</taxon>
    </lineage>
</organism>
<keyword evidence="6" id="KW-1185">Reference proteome</keyword>
<dbReference type="EMBL" id="MCFA01000015">
    <property type="protein sequence ID" value="ORY16915.1"/>
    <property type="molecule type" value="Genomic_DNA"/>
</dbReference>
<dbReference type="Proteomes" id="UP000193144">
    <property type="component" value="Unassembled WGS sequence"/>
</dbReference>
<evidence type="ECO:0000256" key="2">
    <source>
        <dbReference type="ARBA" id="ARBA00009127"/>
    </source>
</evidence>
<comment type="similarity">
    <text evidence="2">Belongs to the major royal jelly protein family.</text>
</comment>
<evidence type="ECO:0000256" key="3">
    <source>
        <dbReference type="ARBA" id="ARBA00022525"/>
    </source>
</evidence>
<evidence type="ECO:0000256" key="4">
    <source>
        <dbReference type="SAM" id="SignalP"/>
    </source>
</evidence>
<dbReference type="PANTHER" id="PTHR10009">
    <property type="entry name" value="PROTEIN YELLOW-RELATED"/>
    <property type="match status" value="1"/>
</dbReference>
<dbReference type="GO" id="GO:0005576">
    <property type="term" value="C:extracellular region"/>
    <property type="evidence" value="ECO:0007669"/>
    <property type="project" value="UniProtKB-SubCell"/>
</dbReference>
<dbReference type="SUPFAM" id="SSF63829">
    <property type="entry name" value="Calcium-dependent phosphotriesterase"/>
    <property type="match status" value="1"/>
</dbReference>
<dbReference type="PANTHER" id="PTHR10009:SF17">
    <property type="entry name" value="MAJOR ROYAL JELLY PROTEIN"/>
    <property type="match status" value="1"/>
</dbReference>
<evidence type="ECO:0000313" key="6">
    <source>
        <dbReference type="Proteomes" id="UP000193144"/>
    </source>
</evidence>
<dbReference type="AlphaFoldDB" id="A0A1Y2A4G1"/>
<comment type="subcellular location">
    <subcellularLocation>
        <location evidence="1">Secreted</location>
    </subcellularLocation>
</comment>
<keyword evidence="3" id="KW-0964">Secreted</keyword>
<dbReference type="InterPro" id="IPR017996">
    <property type="entry name" value="MRJP/yellow-related"/>
</dbReference>
<accession>A0A1Y2A4G1</accession>
<dbReference type="OrthoDB" id="7776143at2759"/>
<keyword evidence="4" id="KW-0732">Signal</keyword>
<dbReference type="Pfam" id="PF03022">
    <property type="entry name" value="MRJP"/>
    <property type="match status" value="1"/>
</dbReference>
<evidence type="ECO:0000313" key="5">
    <source>
        <dbReference type="EMBL" id="ORY16915.1"/>
    </source>
</evidence>
<feature type="chain" id="PRO_5012305140" evidence="4">
    <location>
        <begin position="22"/>
        <end position="427"/>
    </location>
</feature>
<proteinExistence type="inferred from homology"/>
<feature type="signal peptide" evidence="4">
    <location>
        <begin position="1"/>
        <end position="21"/>
    </location>
</feature>
<evidence type="ECO:0000256" key="1">
    <source>
        <dbReference type="ARBA" id="ARBA00004613"/>
    </source>
</evidence>
<dbReference type="Gene3D" id="2.120.10.30">
    <property type="entry name" value="TolB, C-terminal domain"/>
    <property type="match status" value="1"/>
</dbReference>
<gene>
    <name evidence="5" type="ORF">BCR34DRAFT_475541</name>
</gene>
<sequence>MRYSSRLCVGFLFIANLVVDASCPTCANPSRSQTNSINTFDIFPPDSPTDYGVIGPPLQAVHSSSSPPTGLAIDPNQTIYLSYPRNAGPTPNNVVICPSSSAEEPWPNASIQNCTSTQNASTCFINVQNIVLDSLHQLWVVDSGIPAGQTRAVRYGAKIMSFDWQTRALKRTYIIPETLYYDNMNTNDVRINNTLGTAGFAFITDASASGSLLTLDLNTGHVLRRLYNTSVVRADEKYVGMYNGNPIYSWKGTKKSHSTTGADGIALQSGNMYWGVLASRRWYYIPQTLLTNASATEEEVLAGVVFPEQIGTEQAGLTADDKGRVYICASEHNAIFYVDTQQKYVTEEVNGTPAGGTGLVKPENYVVKTLVRNALIQHADSAAIWDGWLYFCTNQLELGPGRQYGNVDNRKGPFVSYRVWIGAGPAL</sequence>
<dbReference type="InterPro" id="IPR011042">
    <property type="entry name" value="6-blade_b-propeller_TolB-like"/>
</dbReference>
<protein>
    <submittedName>
        <fullName evidence="5">Major royal jelly protein-domain-containing protein</fullName>
    </submittedName>
</protein>
<name>A0A1Y2A4G1_9PLEO</name>
<reference evidence="5 6" key="1">
    <citation type="submission" date="2016-07" db="EMBL/GenBank/DDBJ databases">
        <title>Pervasive Adenine N6-methylation of Active Genes in Fungi.</title>
        <authorList>
            <consortium name="DOE Joint Genome Institute"/>
            <person name="Mondo S.J."/>
            <person name="Dannebaum R.O."/>
            <person name="Kuo R.C."/>
            <person name="Labutti K."/>
            <person name="Haridas S."/>
            <person name="Kuo A."/>
            <person name="Salamov A."/>
            <person name="Ahrendt S.R."/>
            <person name="Lipzen A."/>
            <person name="Sullivan W."/>
            <person name="Andreopoulos W.B."/>
            <person name="Clum A."/>
            <person name="Lindquist E."/>
            <person name="Daum C."/>
            <person name="Ramamoorthy G.K."/>
            <person name="Gryganskyi A."/>
            <person name="Culley D."/>
            <person name="Magnuson J.K."/>
            <person name="James T.Y."/>
            <person name="O'Malley M.A."/>
            <person name="Stajich J.E."/>
            <person name="Spatafora J.W."/>
            <person name="Visel A."/>
            <person name="Grigoriev I.V."/>
        </authorList>
    </citation>
    <scope>NUCLEOTIDE SEQUENCE [LARGE SCALE GENOMIC DNA]</scope>
    <source>
        <strain evidence="5 6">CBS 115471</strain>
    </source>
</reference>
<comment type="caution">
    <text evidence="5">The sequence shown here is derived from an EMBL/GenBank/DDBJ whole genome shotgun (WGS) entry which is preliminary data.</text>
</comment>